<dbReference type="Pfam" id="PF08281">
    <property type="entry name" value="Sigma70_r4_2"/>
    <property type="match status" value="1"/>
</dbReference>
<dbReference type="InterPro" id="IPR036388">
    <property type="entry name" value="WH-like_DNA-bd_sf"/>
</dbReference>
<keyword evidence="5 6" id="KW-0804">Transcription</keyword>
<dbReference type="Gene3D" id="1.10.1740.10">
    <property type="match status" value="1"/>
</dbReference>
<dbReference type="EMBL" id="AP021858">
    <property type="protein sequence ID" value="BBO22500.1"/>
    <property type="molecule type" value="Genomic_DNA"/>
</dbReference>
<feature type="domain" description="RNA polymerase sigma-70 region 2" evidence="7">
    <location>
        <begin position="22"/>
        <end position="82"/>
    </location>
</feature>
<dbReference type="InterPro" id="IPR013249">
    <property type="entry name" value="RNA_pol_sigma70_r4_t2"/>
</dbReference>
<dbReference type="Gene3D" id="1.10.10.10">
    <property type="entry name" value="Winged helix-like DNA-binding domain superfamily/Winged helix DNA-binding domain"/>
    <property type="match status" value="1"/>
</dbReference>
<accession>A0A809R4I3</accession>
<organism evidence="9 10">
    <name type="scientific">Candidatus Nitrosymbiomonas proteolyticus</name>
    <dbReference type="NCBI Taxonomy" id="2608984"/>
    <lineage>
        <taxon>Bacteria</taxon>
        <taxon>Bacillati</taxon>
        <taxon>Armatimonadota</taxon>
        <taxon>Armatimonadota incertae sedis</taxon>
        <taxon>Candidatus Nitrosymbiomonas</taxon>
    </lineage>
</organism>
<sequence>MLRGRRNHREAFEREAERVFSSLFGTALRLTRSREEAEDLTQEAIVRAYEAFERFDGANFKAWILRILTNLFINRYRQKQRTPSTASLEEDGIYEPMAPEGLEPDRELFDQLVGEEVEAALGNVPEDFRMAVVLSDIEGLTYQEIADATGVPIGTVRSRLARGRAILRRELESYARKEGYLKEGTIE</sequence>
<dbReference type="InterPro" id="IPR014284">
    <property type="entry name" value="RNA_pol_sigma-70_dom"/>
</dbReference>
<reference evidence="9" key="1">
    <citation type="journal article" name="DNA Res.">
        <title>The physiological potential of anammox bacteria as revealed by their core genome structure.</title>
        <authorList>
            <person name="Okubo T."/>
            <person name="Toyoda A."/>
            <person name="Fukuhara K."/>
            <person name="Uchiyama I."/>
            <person name="Harigaya Y."/>
            <person name="Kuroiwa M."/>
            <person name="Suzuki T."/>
            <person name="Murakami Y."/>
            <person name="Suwa Y."/>
            <person name="Takami H."/>
        </authorList>
    </citation>
    <scope>NUCLEOTIDE SEQUENCE</scope>
    <source>
        <strain evidence="9">317325-2</strain>
    </source>
</reference>
<dbReference type="Pfam" id="PF04542">
    <property type="entry name" value="Sigma70_r2"/>
    <property type="match status" value="1"/>
</dbReference>
<dbReference type="InterPro" id="IPR039425">
    <property type="entry name" value="RNA_pol_sigma-70-like"/>
</dbReference>
<dbReference type="GO" id="GO:0006950">
    <property type="term" value="P:response to stress"/>
    <property type="evidence" value="ECO:0007669"/>
    <property type="project" value="UniProtKB-ARBA"/>
</dbReference>
<keyword evidence="3 6" id="KW-0731">Sigma factor</keyword>
<dbReference type="Proteomes" id="UP000662873">
    <property type="component" value="Chromosome"/>
</dbReference>
<evidence type="ECO:0000256" key="5">
    <source>
        <dbReference type="ARBA" id="ARBA00023163"/>
    </source>
</evidence>
<evidence type="ECO:0000256" key="2">
    <source>
        <dbReference type="ARBA" id="ARBA00023015"/>
    </source>
</evidence>
<dbReference type="SUPFAM" id="SSF88659">
    <property type="entry name" value="Sigma3 and sigma4 domains of RNA polymerase sigma factors"/>
    <property type="match status" value="1"/>
</dbReference>
<dbReference type="GO" id="GO:0003677">
    <property type="term" value="F:DNA binding"/>
    <property type="evidence" value="ECO:0007669"/>
    <property type="project" value="UniProtKB-KW"/>
</dbReference>
<keyword evidence="2 6" id="KW-0805">Transcription regulation</keyword>
<dbReference type="PROSITE" id="PS01063">
    <property type="entry name" value="SIGMA70_ECF"/>
    <property type="match status" value="1"/>
</dbReference>
<dbReference type="InterPro" id="IPR007627">
    <property type="entry name" value="RNA_pol_sigma70_r2"/>
</dbReference>
<keyword evidence="4 6" id="KW-0238">DNA-binding</keyword>
<evidence type="ECO:0000256" key="3">
    <source>
        <dbReference type="ARBA" id="ARBA00023082"/>
    </source>
</evidence>
<dbReference type="NCBIfam" id="TIGR02937">
    <property type="entry name" value="sigma70-ECF"/>
    <property type="match status" value="1"/>
</dbReference>
<dbReference type="AlphaFoldDB" id="A0A809R4I3"/>
<dbReference type="GO" id="GO:0006352">
    <property type="term" value="P:DNA-templated transcription initiation"/>
    <property type="evidence" value="ECO:0007669"/>
    <property type="project" value="InterPro"/>
</dbReference>
<dbReference type="InterPro" id="IPR000838">
    <property type="entry name" value="RNA_pol_sigma70_ECF_CS"/>
</dbReference>
<dbReference type="CDD" id="cd06171">
    <property type="entry name" value="Sigma70_r4"/>
    <property type="match status" value="1"/>
</dbReference>
<dbReference type="KEGG" id="npy:NPRO_00950"/>
<dbReference type="PANTHER" id="PTHR43133:SF59">
    <property type="entry name" value="ECF RNA POLYMERASE SIGMA FACTOR SIGR"/>
    <property type="match status" value="1"/>
</dbReference>
<evidence type="ECO:0000256" key="4">
    <source>
        <dbReference type="ARBA" id="ARBA00023125"/>
    </source>
</evidence>
<name>A0A809R4I3_9BACT</name>
<evidence type="ECO:0000313" key="10">
    <source>
        <dbReference type="Proteomes" id="UP000662873"/>
    </source>
</evidence>
<evidence type="ECO:0000256" key="1">
    <source>
        <dbReference type="ARBA" id="ARBA00010641"/>
    </source>
</evidence>
<evidence type="ECO:0000259" key="8">
    <source>
        <dbReference type="Pfam" id="PF08281"/>
    </source>
</evidence>
<gene>
    <name evidence="9" type="ORF">NPRO_00950</name>
</gene>
<dbReference type="SUPFAM" id="SSF88946">
    <property type="entry name" value="Sigma2 domain of RNA polymerase sigma factors"/>
    <property type="match status" value="1"/>
</dbReference>
<dbReference type="GO" id="GO:0016987">
    <property type="term" value="F:sigma factor activity"/>
    <property type="evidence" value="ECO:0007669"/>
    <property type="project" value="UniProtKB-KW"/>
</dbReference>
<dbReference type="InterPro" id="IPR013324">
    <property type="entry name" value="RNA_pol_sigma_r3/r4-like"/>
</dbReference>
<protein>
    <recommendedName>
        <fullName evidence="6">RNA polymerase sigma factor</fullName>
    </recommendedName>
</protein>
<dbReference type="InterPro" id="IPR013325">
    <property type="entry name" value="RNA_pol_sigma_r2"/>
</dbReference>
<evidence type="ECO:0000259" key="7">
    <source>
        <dbReference type="Pfam" id="PF04542"/>
    </source>
</evidence>
<evidence type="ECO:0000313" key="9">
    <source>
        <dbReference type="EMBL" id="BBO22500.1"/>
    </source>
</evidence>
<feature type="domain" description="RNA polymerase sigma factor 70 region 4 type 2" evidence="8">
    <location>
        <begin position="115"/>
        <end position="165"/>
    </location>
</feature>
<dbReference type="PANTHER" id="PTHR43133">
    <property type="entry name" value="RNA POLYMERASE ECF-TYPE SIGMA FACTO"/>
    <property type="match status" value="1"/>
</dbReference>
<comment type="similarity">
    <text evidence="1 6">Belongs to the sigma-70 factor family. ECF subfamily.</text>
</comment>
<evidence type="ECO:0000256" key="6">
    <source>
        <dbReference type="RuleBase" id="RU000716"/>
    </source>
</evidence>
<proteinExistence type="inferred from homology"/>